<feature type="domain" description="Ribosomal protein L9" evidence="5">
    <location>
        <begin position="70"/>
        <end position="113"/>
    </location>
</feature>
<evidence type="ECO:0000256" key="2">
    <source>
        <dbReference type="ARBA" id="ARBA00014934"/>
    </source>
</evidence>
<protein>
    <recommendedName>
        <fullName evidence="2">26S proteasome non-ATPase regulatory subunit 4</fullName>
    </recommendedName>
</protein>
<dbReference type="EMBL" id="JOJR01004064">
    <property type="protein sequence ID" value="RCN27480.1"/>
    <property type="molecule type" value="Genomic_DNA"/>
</dbReference>
<name>A0A368F973_ANCCA</name>
<dbReference type="InterPro" id="IPR020070">
    <property type="entry name" value="Ribosomal_bL9_N"/>
</dbReference>
<dbReference type="InterPro" id="IPR002035">
    <property type="entry name" value="VWF_A"/>
</dbReference>
<feature type="non-terminal residue" evidence="7">
    <location>
        <position position="417"/>
    </location>
</feature>
<dbReference type="GO" id="GO:0005829">
    <property type="term" value="C:cytosol"/>
    <property type="evidence" value="ECO:0007669"/>
    <property type="project" value="TreeGrafter"/>
</dbReference>
<dbReference type="Gene3D" id="3.40.50.410">
    <property type="entry name" value="von Willebrand factor, type A domain"/>
    <property type="match status" value="1"/>
</dbReference>
<sequence>MLGSTATTLRVLSGSAKYVQPARNTWILRRVYAPEPTPPGKVQRSPEELPNLMKLEVVEYETLKPAGPLKVILLQDIEGVGHQFDVVDVDRKLARSNLLPTRKAVYASPFDLEYYAKVKEKMADELAKRIRIPYEYICIGRDLQALVVPIKVSMENKWTLDKNIIKTSLRQAGVDMLDDSIFLDDEVISGPNFEIEARLIRFYVVVSKQYIVPMLGRITHISVDESKQMLTPESSRAPTSAQLSRFGIKEEQPHYSTTPEIDASFPVVDFMKRRVRYVDNSEWMRNGDFVPTRLQCQQDAANLILQCKLRANPENAVGLLSMANQVQVLSTMTQESGRLFMKLHQLEPQGQCNFMSAIKIAHLALKHRQNRNHKMRIVMFIGSPIDNLDSAEVVTVIVFLAENAIRAKCCVLFVMSP</sequence>
<dbReference type="OrthoDB" id="5555409at2759"/>
<dbReference type="SUPFAM" id="SSF53300">
    <property type="entry name" value="vWA-like"/>
    <property type="match status" value="1"/>
</dbReference>
<dbReference type="InterPro" id="IPR009027">
    <property type="entry name" value="Ribosomal_bL9/RNase_H1_N"/>
</dbReference>
<evidence type="ECO:0000256" key="3">
    <source>
        <dbReference type="ARBA" id="ARBA00022980"/>
    </source>
</evidence>
<gene>
    <name evidence="7" type="ORF">ANCCAN_26785</name>
</gene>
<dbReference type="InterPro" id="IPR027040">
    <property type="entry name" value="PSMD4"/>
</dbReference>
<evidence type="ECO:0000256" key="4">
    <source>
        <dbReference type="ARBA" id="ARBA00023274"/>
    </source>
</evidence>
<dbReference type="GO" id="GO:0005840">
    <property type="term" value="C:ribosome"/>
    <property type="evidence" value="ECO:0007669"/>
    <property type="project" value="UniProtKB-KW"/>
</dbReference>
<dbReference type="Gene3D" id="3.40.5.10">
    <property type="entry name" value="Ribosomal protein L9, N-terminal domain"/>
    <property type="match status" value="1"/>
</dbReference>
<keyword evidence="3 7" id="KW-0689">Ribosomal protein</keyword>
<reference evidence="7 8" key="1">
    <citation type="submission" date="2014-10" db="EMBL/GenBank/DDBJ databases">
        <title>Draft genome of the hookworm Ancylostoma caninum.</title>
        <authorList>
            <person name="Mitreva M."/>
        </authorList>
    </citation>
    <scope>NUCLEOTIDE SEQUENCE [LARGE SCALE GENOMIC DNA]</scope>
    <source>
        <strain evidence="7 8">Baltimore</strain>
    </source>
</reference>
<dbReference type="InterPro" id="IPR036465">
    <property type="entry name" value="vWFA_dom_sf"/>
</dbReference>
<keyword evidence="4" id="KW-0687">Ribonucleoprotein</keyword>
<dbReference type="Pfam" id="PF01281">
    <property type="entry name" value="Ribosomal_L9_N"/>
    <property type="match status" value="1"/>
</dbReference>
<dbReference type="GO" id="GO:0043161">
    <property type="term" value="P:proteasome-mediated ubiquitin-dependent protein catabolic process"/>
    <property type="evidence" value="ECO:0007669"/>
    <property type="project" value="TreeGrafter"/>
</dbReference>
<dbReference type="GO" id="GO:1990904">
    <property type="term" value="C:ribonucleoprotein complex"/>
    <property type="evidence" value="ECO:0007669"/>
    <property type="project" value="UniProtKB-KW"/>
</dbReference>
<dbReference type="GO" id="GO:0008540">
    <property type="term" value="C:proteasome regulatory particle, base subcomplex"/>
    <property type="evidence" value="ECO:0007669"/>
    <property type="project" value="TreeGrafter"/>
</dbReference>
<dbReference type="PANTHER" id="PTHR10223:SF0">
    <property type="entry name" value="26S PROTEASOME NON-ATPASE REGULATORY SUBUNIT 4"/>
    <property type="match status" value="1"/>
</dbReference>
<dbReference type="InterPro" id="IPR036935">
    <property type="entry name" value="Ribosomal_bL9_N_sf"/>
</dbReference>
<dbReference type="AlphaFoldDB" id="A0A368F973"/>
<evidence type="ECO:0000259" key="5">
    <source>
        <dbReference type="Pfam" id="PF01281"/>
    </source>
</evidence>
<feature type="domain" description="VWFA" evidence="6">
    <location>
        <begin position="278"/>
        <end position="382"/>
    </location>
</feature>
<organism evidence="7 8">
    <name type="scientific">Ancylostoma caninum</name>
    <name type="common">Dog hookworm</name>
    <dbReference type="NCBI Taxonomy" id="29170"/>
    <lineage>
        <taxon>Eukaryota</taxon>
        <taxon>Metazoa</taxon>
        <taxon>Ecdysozoa</taxon>
        <taxon>Nematoda</taxon>
        <taxon>Chromadorea</taxon>
        <taxon>Rhabditida</taxon>
        <taxon>Rhabditina</taxon>
        <taxon>Rhabditomorpha</taxon>
        <taxon>Strongyloidea</taxon>
        <taxon>Ancylostomatidae</taxon>
        <taxon>Ancylostomatinae</taxon>
        <taxon>Ancylostoma</taxon>
    </lineage>
</organism>
<proteinExistence type="inferred from homology"/>
<dbReference type="GO" id="GO:0005634">
    <property type="term" value="C:nucleus"/>
    <property type="evidence" value="ECO:0007669"/>
    <property type="project" value="TreeGrafter"/>
</dbReference>
<comment type="similarity">
    <text evidence="1">Belongs to the bacterial ribosomal protein bL9 family.</text>
</comment>
<evidence type="ECO:0000259" key="6">
    <source>
        <dbReference type="Pfam" id="PF13519"/>
    </source>
</evidence>
<evidence type="ECO:0000313" key="7">
    <source>
        <dbReference type="EMBL" id="RCN27480.1"/>
    </source>
</evidence>
<dbReference type="PANTHER" id="PTHR10223">
    <property type="entry name" value="26S PROTEASOME NON-ATPASE REGULATORY SUBUNIT 4"/>
    <property type="match status" value="1"/>
</dbReference>
<accession>A0A368F973</accession>
<dbReference type="Proteomes" id="UP000252519">
    <property type="component" value="Unassembled WGS sequence"/>
</dbReference>
<dbReference type="STRING" id="29170.A0A368F973"/>
<keyword evidence="8" id="KW-1185">Reference proteome</keyword>
<evidence type="ECO:0000256" key="1">
    <source>
        <dbReference type="ARBA" id="ARBA00010605"/>
    </source>
</evidence>
<dbReference type="Pfam" id="PF13519">
    <property type="entry name" value="VWA_2"/>
    <property type="match status" value="1"/>
</dbReference>
<dbReference type="FunFam" id="3.40.50.410:FF:000005">
    <property type="entry name" value="26S proteasome non-ATPase regulatory subunit 4"/>
    <property type="match status" value="1"/>
</dbReference>
<dbReference type="SUPFAM" id="SSF55658">
    <property type="entry name" value="L9 N-domain-like"/>
    <property type="match status" value="1"/>
</dbReference>
<comment type="caution">
    <text evidence="7">The sequence shown here is derived from an EMBL/GenBank/DDBJ whole genome shotgun (WGS) entry which is preliminary data.</text>
</comment>
<evidence type="ECO:0000313" key="8">
    <source>
        <dbReference type="Proteomes" id="UP000252519"/>
    </source>
</evidence>
<dbReference type="GO" id="GO:0031593">
    <property type="term" value="F:polyubiquitin modification-dependent protein binding"/>
    <property type="evidence" value="ECO:0007669"/>
    <property type="project" value="TreeGrafter"/>
</dbReference>